<feature type="compositionally biased region" description="Low complexity" evidence="1">
    <location>
        <begin position="140"/>
        <end position="183"/>
    </location>
</feature>
<evidence type="ECO:0000313" key="3">
    <source>
        <dbReference type="Proteomes" id="UP000295444"/>
    </source>
</evidence>
<evidence type="ECO:0000313" key="2">
    <source>
        <dbReference type="EMBL" id="TDP97426.1"/>
    </source>
</evidence>
<protein>
    <submittedName>
        <fullName evidence="2">Uncharacterized protein</fullName>
    </submittedName>
</protein>
<reference evidence="2 3" key="1">
    <citation type="submission" date="2019-03" db="EMBL/GenBank/DDBJ databases">
        <title>Genomic Encyclopedia of Type Strains, Phase IV (KMG-IV): sequencing the most valuable type-strain genomes for metagenomic binning, comparative biology and taxonomic classification.</title>
        <authorList>
            <person name="Goeker M."/>
        </authorList>
    </citation>
    <scope>NUCLEOTIDE SEQUENCE [LARGE SCALE GENOMIC DNA]</scope>
    <source>
        <strain evidence="2 3">DSM 45361</strain>
    </source>
</reference>
<organism evidence="2 3">
    <name type="scientific">Labedaea rhizosphaerae</name>
    <dbReference type="NCBI Taxonomy" id="598644"/>
    <lineage>
        <taxon>Bacteria</taxon>
        <taxon>Bacillati</taxon>
        <taxon>Actinomycetota</taxon>
        <taxon>Actinomycetes</taxon>
        <taxon>Pseudonocardiales</taxon>
        <taxon>Pseudonocardiaceae</taxon>
        <taxon>Labedaea</taxon>
    </lineage>
</organism>
<feature type="compositionally biased region" description="Low complexity" evidence="1">
    <location>
        <begin position="71"/>
        <end position="84"/>
    </location>
</feature>
<comment type="caution">
    <text evidence="2">The sequence shown here is derived from an EMBL/GenBank/DDBJ whole genome shotgun (WGS) entry which is preliminary data.</text>
</comment>
<proteinExistence type="predicted"/>
<evidence type="ECO:0000256" key="1">
    <source>
        <dbReference type="SAM" id="MobiDB-lite"/>
    </source>
</evidence>
<dbReference type="EMBL" id="SNXZ01000003">
    <property type="protein sequence ID" value="TDP97426.1"/>
    <property type="molecule type" value="Genomic_DNA"/>
</dbReference>
<feature type="region of interest" description="Disordered" evidence="1">
    <location>
        <begin position="71"/>
        <end position="191"/>
    </location>
</feature>
<keyword evidence="3" id="KW-1185">Reference proteome</keyword>
<name>A0A4R6SEF6_LABRH</name>
<gene>
    <name evidence="2" type="ORF">EV186_103390</name>
</gene>
<feature type="compositionally biased region" description="Low complexity" evidence="1">
    <location>
        <begin position="112"/>
        <end position="128"/>
    </location>
</feature>
<dbReference type="RefSeq" id="WP_133850634.1">
    <property type="nucleotide sequence ID" value="NZ_SNXZ01000003.1"/>
</dbReference>
<sequence>MQGSDRREPAQRAAKLHVAALLEREGHPLRTEVADNGGGIGRGKIVGIAAGTMLVAGAVAASALGLSGQAQTHNEAGGQPVPGAAGHGAAGGVTEYPAQQVSNQLPSGGQNQAAPQTTTPQSAPVTQARPAPAAQHRVAPQTTHHSTSSSTHTQTQAPQQQQPQQQQQQPAAQQSQPEQQQTQGGLGQTLQDVVTPVTNTLDDTLQPALSMIPVVGGLLGG</sequence>
<dbReference type="AlphaFoldDB" id="A0A4R6SEF6"/>
<feature type="compositionally biased region" description="Polar residues" evidence="1">
    <location>
        <begin position="97"/>
        <end position="111"/>
    </location>
</feature>
<dbReference type="Proteomes" id="UP000295444">
    <property type="component" value="Unassembled WGS sequence"/>
</dbReference>
<accession>A0A4R6SEF6</accession>